<reference evidence="1 2" key="1">
    <citation type="journal article" date="2021" name="Hortic Res">
        <title>Chromosome-scale assembly of the Dendrobium chrysotoxum genome enhances the understanding of orchid evolution.</title>
        <authorList>
            <person name="Zhang Y."/>
            <person name="Zhang G.Q."/>
            <person name="Zhang D."/>
            <person name="Liu X.D."/>
            <person name="Xu X.Y."/>
            <person name="Sun W.H."/>
            <person name="Yu X."/>
            <person name="Zhu X."/>
            <person name="Wang Z.W."/>
            <person name="Zhao X."/>
            <person name="Zhong W.Y."/>
            <person name="Chen H."/>
            <person name="Yin W.L."/>
            <person name="Huang T."/>
            <person name="Niu S.C."/>
            <person name="Liu Z.J."/>
        </authorList>
    </citation>
    <scope>NUCLEOTIDE SEQUENCE [LARGE SCALE GENOMIC DNA]</scope>
    <source>
        <strain evidence="1">Lindl</strain>
    </source>
</reference>
<evidence type="ECO:0000313" key="1">
    <source>
        <dbReference type="EMBL" id="KAH0470051.1"/>
    </source>
</evidence>
<dbReference type="EMBL" id="JAGFBR010000002">
    <property type="protein sequence ID" value="KAH0470051.1"/>
    <property type="molecule type" value="Genomic_DNA"/>
</dbReference>
<accession>A0AAV7HM55</accession>
<sequence>MSKSFEEAYVLIEVMVKNNFSWPSNRVNPKRVASSRSHIYFEEHDLNYAIESSTQRIENVDGDYVVNHISYWSLKKSLAVEEILRESFVRGLRELWKEKAENPDSFDFLLKQAENLDLLADNPPIENTDKTRDDERRR</sequence>
<gene>
    <name evidence="1" type="ORF">IEQ34_001609</name>
</gene>
<organism evidence="1 2">
    <name type="scientific">Dendrobium chrysotoxum</name>
    <name type="common">Orchid</name>
    <dbReference type="NCBI Taxonomy" id="161865"/>
    <lineage>
        <taxon>Eukaryota</taxon>
        <taxon>Viridiplantae</taxon>
        <taxon>Streptophyta</taxon>
        <taxon>Embryophyta</taxon>
        <taxon>Tracheophyta</taxon>
        <taxon>Spermatophyta</taxon>
        <taxon>Magnoliopsida</taxon>
        <taxon>Liliopsida</taxon>
        <taxon>Asparagales</taxon>
        <taxon>Orchidaceae</taxon>
        <taxon>Epidendroideae</taxon>
        <taxon>Malaxideae</taxon>
        <taxon>Dendrobiinae</taxon>
        <taxon>Dendrobium</taxon>
    </lineage>
</organism>
<dbReference type="AlphaFoldDB" id="A0AAV7HM55"/>
<evidence type="ECO:0000313" key="2">
    <source>
        <dbReference type="Proteomes" id="UP000775213"/>
    </source>
</evidence>
<comment type="caution">
    <text evidence="1">The sequence shown here is derived from an EMBL/GenBank/DDBJ whole genome shotgun (WGS) entry which is preliminary data.</text>
</comment>
<proteinExistence type="predicted"/>
<protein>
    <submittedName>
        <fullName evidence="1">Uncharacterized protein</fullName>
    </submittedName>
</protein>
<name>A0AAV7HM55_DENCH</name>
<dbReference type="Proteomes" id="UP000775213">
    <property type="component" value="Unassembled WGS sequence"/>
</dbReference>
<keyword evidence="2" id="KW-1185">Reference proteome</keyword>